<dbReference type="InterPro" id="IPR005135">
    <property type="entry name" value="Endo/exonuclease/phosphatase"/>
</dbReference>
<accession>A0A0K1IK29</accession>
<name>A0A0K1IK29_BLAGE</name>
<dbReference type="CDD" id="cd01650">
    <property type="entry name" value="RT_nLTR_like"/>
    <property type="match status" value="1"/>
</dbReference>
<dbReference type="InterPro" id="IPR043502">
    <property type="entry name" value="DNA/RNA_pol_sf"/>
</dbReference>
<dbReference type="InterPro" id="IPR036691">
    <property type="entry name" value="Endo/exonu/phosph_ase_sf"/>
</dbReference>
<dbReference type="InterPro" id="IPR036397">
    <property type="entry name" value="RNaseH_sf"/>
</dbReference>
<dbReference type="CDD" id="cd09276">
    <property type="entry name" value="Rnase_HI_RT_non_LTR"/>
    <property type="match status" value="1"/>
</dbReference>
<dbReference type="Gene3D" id="3.30.420.10">
    <property type="entry name" value="Ribonuclease H-like superfamily/Ribonuclease H"/>
    <property type="match status" value="1"/>
</dbReference>
<evidence type="ECO:0000313" key="3">
    <source>
        <dbReference type="EMBL" id="AKU04648.1"/>
    </source>
</evidence>
<dbReference type="InterPro" id="IPR012337">
    <property type="entry name" value="RNaseH-like_sf"/>
</dbReference>
<dbReference type="Pfam" id="PF00078">
    <property type="entry name" value="RVT_1"/>
    <property type="match status" value="1"/>
</dbReference>
<dbReference type="SUPFAM" id="SSF53098">
    <property type="entry name" value="Ribonuclease H-like"/>
    <property type="match status" value="1"/>
</dbReference>
<dbReference type="GO" id="GO:0071897">
    <property type="term" value="P:DNA biosynthetic process"/>
    <property type="evidence" value="ECO:0007669"/>
    <property type="project" value="UniProtKB-ARBA"/>
</dbReference>
<proteinExistence type="evidence at transcript level"/>
<dbReference type="PROSITE" id="PS50878">
    <property type="entry name" value="RT_POL"/>
    <property type="match status" value="1"/>
</dbReference>
<protein>
    <submittedName>
        <fullName evidence="3">Polyprotein</fullName>
    </submittedName>
</protein>
<dbReference type="Pfam" id="PF00075">
    <property type="entry name" value="RNase_H"/>
    <property type="match status" value="1"/>
</dbReference>
<feature type="domain" description="RNase H type-1" evidence="2">
    <location>
        <begin position="938"/>
        <end position="1072"/>
    </location>
</feature>
<dbReference type="Gene3D" id="3.60.10.10">
    <property type="entry name" value="Endonuclease/exonuclease/phosphatase"/>
    <property type="match status" value="1"/>
</dbReference>
<dbReference type="PANTHER" id="PTHR19446">
    <property type="entry name" value="REVERSE TRANSCRIPTASES"/>
    <property type="match status" value="1"/>
</dbReference>
<evidence type="ECO:0000259" key="1">
    <source>
        <dbReference type="PROSITE" id="PS50878"/>
    </source>
</evidence>
<reference evidence="3" key="1">
    <citation type="submission" date="2015-02" db="EMBL/GenBank/DDBJ databases">
        <title>Cloning of the full-size cDNA copies of non-LTR retrotransposons of German cockroach, Blattella germanica, which are expressed in the BGE2 cells infected by the densovirus BgDV.</title>
        <authorList>
            <person name="Kapelinskaya T.V."/>
            <person name="Kozlov E.N."/>
            <person name="Mukha D.V."/>
        </authorList>
    </citation>
    <scope>NUCLEOTIDE SEQUENCE</scope>
</reference>
<evidence type="ECO:0000259" key="2">
    <source>
        <dbReference type="PROSITE" id="PS50879"/>
    </source>
</evidence>
<sequence length="1227" mass="140424">MAHTPNTLICLQFNLQHSRPATYNLTQLVTELKTVIALLQEPYLFNNKPTGFPSKHRLFFSGKGKCRSAILVLNRIIDALLIHQLSDEDTTVLEIKHGKTSLVVASLYFDIKRNTVIEIDLYKLTKIIQFAKGRGLIIGVDTNARSRLWYDTITNIRGRILEEFIIENKLFIMNEDNGRPTFQSNQGASKIDLTISNQTLLKEIRNWDNDIEESCSDHSVITFTVGHSDGTQHVNFQGPRYIVKEEDYFRFDANCIKEVKKQMNCEGKDLCQLDRNMENLVIQQLDVEEMVNKLQTTIIESCKQSFKCRSQNKLINTKSVPWWSTELTIMRKHVNAHRRRFQRTTGGNELRQTRKIKYQEAKRQYQNVIKHEKFKSWKYYCNVTTTSNPWNAVYKLAAGKTRKNTTSSTLKKTDGTYTTDLAETMNYVIDQFTQEDTEITDNEYHKRIRNKVTQPPSTIDDRPFTSNEIGEIIKTWMATKLQVRTESQQIVLLHVFHMVPSYLTAVYNKCLAAGTFPSHGKEPRTIVLIVKPGKESSEEPSKYRPISLINVAAKVLEKLFINRIMYHTYSNQLHNQNQFGFTPQTSTIDAIMAMKDLIEESLNDKRSVAMISLDVEGAFNSAWWPGILHALKEFRCPKNLYNLTRSYLADRLCSLTLNNIKVERKVSKGCPQGSCCGPGLWSIQYDSLLNLNYKADTKVIAFADDVLVLVKGQSVLEIENKVNIEMNKISYWAKENKMSFNANKTRAMLISRKNPKTPQLLNIYLNNGRIRQTDSMKYLGILIDKRFRFAQHVEYITDKSITLVHALAKSAKINWGLNSDVTKILYKGAILPILSYGIPVWIEALRSQHNIRKLKRAQRMINIKIAKAFRSTSHEALCILTGMTPIVYELTAISKFYSVTKGRIGDSVGNASLDTPVNYRDWPHPSLKVKVVEKSEEEYYSVQIYTDGSKTDKGVGAGVVIYHQEGAPQELRFRLGSRCSNNQAEQVAILRALEALKNYNTPIKSAAIHTDSKITLDLISNNSSHCFLIEEIKQNLQILTQQTWKIHFQWVKAHAGNEGNERADQLAKQAAGCLQLQPTFELVPFSTVKRDLREEANNAWDEGWSTTTNGGTIKSYFPTVRSRQQPNIKLTHNITAVTTGHGKFGEYFYRFRISDDPTCVCGVTSQTVDHILWECSLLQNDREAFRRQLLTSGGQWPPNKSDLVLKHLKEFKNFVNSINFDKIQTVN</sequence>
<dbReference type="InterPro" id="IPR000477">
    <property type="entry name" value="RT_dom"/>
</dbReference>
<dbReference type="SUPFAM" id="SSF56219">
    <property type="entry name" value="DNase I-like"/>
    <property type="match status" value="1"/>
</dbReference>
<dbReference type="SUPFAM" id="SSF56672">
    <property type="entry name" value="DNA/RNA polymerases"/>
    <property type="match status" value="1"/>
</dbReference>
<organism evidence="3">
    <name type="scientific">Blattella germanica</name>
    <name type="common">German cockroach</name>
    <name type="synonym">Blatta germanica</name>
    <dbReference type="NCBI Taxonomy" id="6973"/>
    <lineage>
        <taxon>Eukaryota</taxon>
        <taxon>Metazoa</taxon>
        <taxon>Ecdysozoa</taxon>
        <taxon>Arthropoda</taxon>
        <taxon>Hexapoda</taxon>
        <taxon>Insecta</taxon>
        <taxon>Pterygota</taxon>
        <taxon>Neoptera</taxon>
        <taxon>Polyneoptera</taxon>
        <taxon>Dictyoptera</taxon>
        <taxon>Blattodea</taxon>
        <taxon>Blaberoidea</taxon>
        <taxon>Blattellidae</taxon>
        <taxon>Blattella</taxon>
    </lineage>
</organism>
<dbReference type="GO" id="GO:0003676">
    <property type="term" value="F:nucleic acid binding"/>
    <property type="evidence" value="ECO:0007669"/>
    <property type="project" value="InterPro"/>
</dbReference>
<dbReference type="AlphaFoldDB" id="A0A0K1IK29"/>
<dbReference type="Pfam" id="PF14529">
    <property type="entry name" value="Exo_endo_phos_2"/>
    <property type="match status" value="1"/>
</dbReference>
<dbReference type="PROSITE" id="PS50879">
    <property type="entry name" value="RNASE_H_1"/>
    <property type="match status" value="1"/>
</dbReference>
<dbReference type="CDD" id="cd09077">
    <property type="entry name" value="R1-I-EN"/>
    <property type="match status" value="1"/>
</dbReference>
<dbReference type="GO" id="GO:0004523">
    <property type="term" value="F:RNA-DNA hybrid ribonuclease activity"/>
    <property type="evidence" value="ECO:0007669"/>
    <property type="project" value="InterPro"/>
</dbReference>
<dbReference type="EMBL" id="KP771711">
    <property type="protein sequence ID" value="AKU04648.1"/>
    <property type="molecule type" value="mRNA"/>
</dbReference>
<dbReference type="GO" id="GO:0042575">
    <property type="term" value="C:DNA polymerase complex"/>
    <property type="evidence" value="ECO:0007669"/>
    <property type="project" value="UniProtKB-ARBA"/>
</dbReference>
<feature type="domain" description="Reverse transcriptase" evidence="1">
    <location>
        <begin position="510"/>
        <end position="783"/>
    </location>
</feature>
<dbReference type="InterPro" id="IPR002156">
    <property type="entry name" value="RNaseH_domain"/>
</dbReference>